<dbReference type="Proteomes" id="UP000245870">
    <property type="component" value="Unassembled WGS sequence"/>
</dbReference>
<protein>
    <submittedName>
        <fullName evidence="1">Uncharacterized protein</fullName>
    </submittedName>
</protein>
<dbReference type="EMBL" id="QENY01000011">
    <property type="protein sequence ID" value="PVX53519.1"/>
    <property type="molecule type" value="Genomic_DNA"/>
</dbReference>
<evidence type="ECO:0000313" key="1">
    <source>
        <dbReference type="EMBL" id="PVX53519.1"/>
    </source>
</evidence>
<dbReference type="AlphaFoldDB" id="A0A2U0U7D8"/>
<reference evidence="1 2" key="1">
    <citation type="submission" date="2018-05" db="EMBL/GenBank/DDBJ databases">
        <title>Genomic Encyclopedia of Type Strains, Phase IV (KMG-IV): sequencing the most valuable type-strain genomes for metagenomic binning, comparative biology and taxonomic classification.</title>
        <authorList>
            <person name="Goeker M."/>
        </authorList>
    </citation>
    <scope>NUCLEOTIDE SEQUENCE [LARGE SCALE GENOMIC DNA]</scope>
    <source>
        <strain evidence="1 2">DSM 100333</strain>
    </source>
</reference>
<proteinExistence type="predicted"/>
<sequence>MISKDSIEQAYAFFHQKERVYSRATDPTQRDEIEYAIDMYVQQMSAELYALLSDGHREYLLTHATFGRDLAQAVERLESML</sequence>
<gene>
    <name evidence="1" type="ORF">C7379_11132</name>
</gene>
<keyword evidence="2" id="KW-1185">Reference proteome</keyword>
<name>A0A2U0U7D8_9BACT</name>
<accession>A0A2U0U7D8</accession>
<organism evidence="1 2">
    <name type="scientific">Hallella colorans</name>
    <dbReference type="NCBI Taxonomy" id="1703337"/>
    <lineage>
        <taxon>Bacteria</taxon>
        <taxon>Pseudomonadati</taxon>
        <taxon>Bacteroidota</taxon>
        <taxon>Bacteroidia</taxon>
        <taxon>Bacteroidales</taxon>
        <taxon>Prevotellaceae</taxon>
        <taxon>Hallella</taxon>
    </lineage>
</organism>
<evidence type="ECO:0000313" key="2">
    <source>
        <dbReference type="Proteomes" id="UP000245870"/>
    </source>
</evidence>
<dbReference type="OrthoDB" id="1077197at2"/>
<dbReference type="RefSeq" id="WP_116616604.1">
    <property type="nucleotide sequence ID" value="NZ_CAMYAR010000016.1"/>
</dbReference>
<comment type="caution">
    <text evidence="1">The sequence shown here is derived from an EMBL/GenBank/DDBJ whole genome shotgun (WGS) entry which is preliminary data.</text>
</comment>